<dbReference type="InterPro" id="IPR041373">
    <property type="entry name" value="RT_RNaseH"/>
</dbReference>
<dbReference type="GO" id="GO:0016787">
    <property type="term" value="F:hydrolase activity"/>
    <property type="evidence" value="ECO:0007669"/>
    <property type="project" value="UniProtKB-KW"/>
</dbReference>
<dbReference type="InterPro" id="IPR021109">
    <property type="entry name" value="Peptidase_aspartic_dom_sf"/>
</dbReference>
<feature type="region of interest" description="Disordered" evidence="8">
    <location>
        <begin position="404"/>
        <end position="461"/>
    </location>
</feature>
<evidence type="ECO:0000259" key="10">
    <source>
        <dbReference type="Pfam" id="PF17917"/>
    </source>
</evidence>
<evidence type="ECO:0000256" key="3">
    <source>
        <dbReference type="ARBA" id="ARBA00022695"/>
    </source>
</evidence>
<evidence type="ECO:0000256" key="7">
    <source>
        <dbReference type="ARBA" id="ARBA00022918"/>
    </source>
</evidence>
<dbReference type="EC" id="2.7.7.49" evidence="1"/>
<dbReference type="Proteomes" id="UP001054252">
    <property type="component" value="Unassembled WGS sequence"/>
</dbReference>
<protein>
    <recommendedName>
        <fullName evidence="1">RNA-directed DNA polymerase</fullName>
        <ecNumber evidence="1">2.7.7.49</ecNumber>
    </recommendedName>
</protein>
<feature type="compositionally biased region" description="Basic and acidic residues" evidence="8">
    <location>
        <begin position="439"/>
        <end position="456"/>
    </location>
</feature>
<evidence type="ECO:0000256" key="1">
    <source>
        <dbReference type="ARBA" id="ARBA00012493"/>
    </source>
</evidence>
<evidence type="ECO:0000313" key="12">
    <source>
        <dbReference type="Proteomes" id="UP001054252"/>
    </source>
</evidence>
<evidence type="ECO:0000256" key="6">
    <source>
        <dbReference type="ARBA" id="ARBA00022801"/>
    </source>
</evidence>
<keyword evidence="7" id="KW-0695">RNA-directed DNA polymerase</keyword>
<dbReference type="InterPro" id="IPR043128">
    <property type="entry name" value="Rev_trsase/Diguanyl_cyclase"/>
</dbReference>
<dbReference type="CDD" id="cd00303">
    <property type="entry name" value="retropepsin_like"/>
    <property type="match status" value="1"/>
</dbReference>
<sequence>MTRSENTELAPFDPEIERTFHQLKNQRTALVKPIDIMAEDPVANQAIRTLKDYASPSIEGTVSSIRRPAIQANNFEIKPATIQMIQQFVQFFGLPSDDPNAHIANFLEICDTFKYNGVFDDVVRLRLFPFSLRDKAKNWLNSLPVGSITTWDMMAQKFLSKFFPPAKTAKMRNDIATFVHTFYNGLFPNNRTMLDATAGGSLMSKHADEGYNLIKEMASNSYQWGSERSHIKKNAGIYGVDAFTALTAQIEALNQKLTRMNVSTIQATSINCDLCGGAHPSSECLKGNSFISSSEHANFVGFNKQQNNPYSNTYNPGWKNHPNFSWSNNQNIVKQPLGFQQPLEKKSDLEDLLKKYIAVNESRFQSQEAATKSLEAAVQNQGASIRNLEVQVGQLASVVSGRAQGALPSSTEKNPKEQVKAVTLRSGKQIGDEESSNNEGEKEKVPTKEKKSEEVKPYVPPIPFPHKLKQQKLDKQFAKFLDILKKLHINIPFADALAQMPSYAKFLKEILSNKRKLEEYEIVKLTEECSAILQNKLPPKLKDPRSFTIPCTIGNCHFDKVLCDLGASINLMPFSIFRKLGLGEAKATTVSLQLADRSIKHPWDIIEDVLVKVDKFIFPTDFIVLDMEEDHEVPLILGRPFLATSRTLIDVQQGKLMLRVENEQVTFNVFDAMKYPSDIDSCFMMETIDETINEMLQEDCPDLLEACVVHSKDITAENEDIREYAFHLEACPPFLNSKEPSIQDFRANMPRLKPSLEEPPKLELKPLPVHLKYAYLDEDLSLPVIIFSSLTGLMEEKLLRVLREHKGAFGWTITDIKGISPSICMHKIFMEESYKPSIQPQRRLNPHMQEVVKAEEGIVLGHKVSQKGIEVDRAKVEVIEKLPPPTSVKAVRSFLGHAGFYRRFIKDFAKIAKPLSNLLAKDIPFNFSDECLHAFNILKEKLINAPIMVAPDWNLPFELMCDVSDSAVGAVLGQRKNKIFQTIYHASHTLSEAQLNYTTTENELLAVVFVFDKFRSYLIANKVVVYTDHSALKYLLAKKDAKPRLIRWILLLQEFDLEIKDKKGIEISVDDHLSRLKNPSQEVSACPIREEFPDEQLYIIKVTSSP</sequence>
<dbReference type="InterPro" id="IPR043502">
    <property type="entry name" value="DNA/RNA_pol_sf"/>
</dbReference>
<dbReference type="Gene3D" id="3.30.70.270">
    <property type="match status" value="1"/>
</dbReference>
<keyword evidence="3" id="KW-0548">Nucleotidyltransferase</keyword>
<name>A0AAV5L7Z5_9ROSI</name>
<dbReference type="Gene3D" id="2.40.70.10">
    <property type="entry name" value="Acid Proteases"/>
    <property type="match status" value="1"/>
</dbReference>
<dbReference type="Pfam" id="PF17917">
    <property type="entry name" value="RT_RNaseH"/>
    <property type="match status" value="1"/>
</dbReference>
<keyword evidence="4" id="KW-0540">Nuclease</keyword>
<comment type="caution">
    <text evidence="11">The sequence shown here is derived from an EMBL/GenBank/DDBJ whole genome shotgun (WGS) entry which is preliminary data.</text>
</comment>
<dbReference type="GO" id="GO:0004519">
    <property type="term" value="F:endonuclease activity"/>
    <property type="evidence" value="ECO:0007669"/>
    <property type="project" value="UniProtKB-KW"/>
</dbReference>
<evidence type="ECO:0000256" key="2">
    <source>
        <dbReference type="ARBA" id="ARBA00022679"/>
    </source>
</evidence>
<evidence type="ECO:0000259" key="9">
    <source>
        <dbReference type="Pfam" id="PF03732"/>
    </source>
</evidence>
<dbReference type="GO" id="GO:0003964">
    <property type="term" value="F:RNA-directed DNA polymerase activity"/>
    <property type="evidence" value="ECO:0007669"/>
    <property type="project" value="UniProtKB-KW"/>
</dbReference>
<keyword evidence="12" id="KW-1185">Reference proteome</keyword>
<feature type="domain" description="Reverse transcriptase RNase H-like" evidence="10">
    <location>
        <begin position="952"/>
        <end position="1055"/>
    </location>
</feature>
<feature type="domain" description="Retrotransposon gag" evidence="9">
    <location>
        <begin position="126"/>
        <end position="178"/>
    </location>
</feature>
<evidence type="ECO:0000256" key="5">
    <source>
        <dbReference type="ARBA" id="ARBA00022759"/>
    </source>
</evidence>
<dbReference type="SUPFAM" id="SSF56672">
    <property type="entry name" value="DNA/RNA polymerases"/>
    <property type="match status" value="1"/>
</dbReference>
<reference evidence="11 12" key="1">
    <citation type="journal article" date="2021" name="Commun. Biol.">
        <title>The genome of Shorea leprosula (Dipterocarpaceae) highlights the ecological relevance of drought in aseasonal tropical rainforests.</title>
        <authorList>
            <person name="Ng K.K.S."/>
            <person name="Kobayashi M.J."/>
            <person name="Fawcett J.A."/>
            <person name="Hatakeyama M."/>
            <person name="Paape T."/>
            <person name="Ng C.H."/>
            <person name="Ang C.C."/>
            <person name="Tnah L.H."/>
            <person name="Lee C.T."/>
            <person name="Nishiyama T."/>
            <person name="Sese J."/>
            <person name="O'Brien M.J."/>
            <person name="Copetti D."/>
            <person name="Mohd Noor M.I."/>
            <person name="Ong R.C."/>
            <person name="Putra M."/>
            <person name="Sireger I.Z."/>
            <person name="Indrioko S."/>
            <person name="Kosugi Y."/>
            <person name="Izuno A."/>
            <person name="Isagi Y."/>
            <person name="Lee S.L."/>
            <person name="Shimizu K.K."/>
        </authorList>
    </citation>
    <scope>NUCLEOTIDE SEQUENCE [LARGE SCALE GENOMIC DNA]</scope>
    <source>
        <strain evidence="11">214</strain>
    </source>
</reference>
<evidence type="ECO:0000256" key="4">
    <source>
        <dbReference type="ARBA" id="ARBA00022722"/>
    </source>
</evidence>
<evidence type="ECO:0000256" key="8">
    <source>
        <dbReference type="SAM" id="MobiDB-lite"/>
    </source>
</evidence>
<organism evidence="11 12">
    <name type="scientific">Rubroshorea leprosula</name>
    <dbReference type="NCBI Taxonomy" id="152421"/>
    <lineage>
        <taxon>Eukaryota</taxon>
        <taxon>Viridiplantae</taxon>
        <taxon>Streptophyta</taxon>
        <taxon>Embryophyta</taxon>
        <taxon>Tracheophyta</taxon>
        <taxon>Spermatophyta</taxon>
        <taxon>Magnoliopsida</taxon>
        <taxon>eudicotyledons</taxon>
        <taxon>Gunneridae</taxon>
        <taxon>Pentapetalae</taxon>
        <taxon>rosids</taxon>
        <taxon>malvids</taxon>
        <taxon>Malvales</taxon>
        <taxon>Dipterocarpaceae</taxon>
        <taxon>Rubroshorea</taxon>
    </lineage>
</organism>
<keyword evidence="5" id="KW-0255">Endonuclease</keyword>
<dbReference type="FunFam" id="3.30.70.270:FF:000020">
    <property type="entry name" value="Transposon Tf2-6 polyprotein-like Protein"/>
    <property type="match status" value="1"/>
</dbReference>
<proteinExistence type="predicted"/>
<dbReference type="Pfam" id="PF03732">
    <property type="entry name" value="Retrotrans_gag"/>
    <property type="match status" value="1"/>
</dbReference>
<dbReference type="CDD" id="cd09274">
    <property type="entry name" value="RNase_HI_RT_Ty3"/>
    <property type="match status" value="1"/>
</dbReference>
<dbReference type="EMBL" id="BPVZ01000099">
    <property type="protein sequence ID" value="GKV33157.1"/>
    <property type="molecule type" value="Genomic_DNA"/>
</dbReference>
<evidence type="ECO:0000313" key="11">
    <source>
        <dbReference type="EMBL" id="GKV33157.1"/>
    </source>
</evidence>
<keyword evidence="2" id="KW-0808">Transferase</keyword>
<keyword evidence="6" id="KW-0378">Hydrolase</keyword>
<dbReference type="InterPro" id="IPR005162">
    <property type="entry name" value="Retrotrans_gag_dom"/>
</dbReference>
<gene>
    <name evidence="11" type="ORF">SLEP1_g41691</name>
</gene>
<dbReference type="PANTHER" id="PTHR33067:SF31">
    <property type="entry name" value="RNA-DIRECTED DNA POLYMERASE"/>
    <property type="match status" value="1"/>
</dbReference>
<accession>A0AAV5L7Z5</accession>
<dbReference type="PANTHER" id="PTHR33067">
    <property type="entry name" value="RNA-DIRECTED DNA POLYMERASE-RELATED"/>
    <property type="match status" value="1"/>
</dbReference>
<dbReference type="AlphaFoldDB" id="A0AAV5L7Z5"/>